<accession>A0A556A848</accession>
<reference evidence="3 4" key="1">
    <citation type="submission" date="2019-07" db="EMBL/GenBank/DDBJ databases">
        <title>Qingshengfaniella alkalisoli gen. nov., sp. nov., isolated from saline soil.</title>
        <authorList>
            <person name="Xu L."/>
            <person name="Huang X.-X."/>
            <person name="Sun J.-Q."/>
        </authorList>
    </citation>
    <scope>NUCLEOTIDE SEQUENCE [LARGE SCALE GENOMIC DNA]</scope>
    <source>
        <strain evidence="3 4">DSM 27279</strain>
    </source>
</reference>
<dbReference type="EMBL" id="VLTJ01000042">
    <property type="protein sequence ID" value="TSH89043.1"/>
    <property type="molecule type" value="Genomic_DNA"/>
</dbReference>
<protein>
    <submittedName>
        <fullName evidence="3">Tripartite tricarboxylate transporter substrate binding protein</fullName>
    </submittedName>
</protein>
<comment type="similarity">
    <text evidence="1">Belongs to the UPF0065 (bug) family.</text>
</comment>
<dbReference type="PANTHER" id="PTHR42928">
    <property type="entry name" value="TRICARBOXYLATE-BINDING PROTEIN"/>
    <property type="match status" value="1"/>
</dbReference>
<name>A0A556A848_9BURK</name>
<dbReference type="SUPFAM" id="SSF53850">
    <property type="entry name" value="Periplasmic binding protein-like II"/>
    <property type="match status" value="1"/>
</dbReference>
<evidence type="ECO:0000313" key="3">
    <source>
        <dbReference type="EMBL" id="TSH89043.1"/>
    </source>
</evidence>
<gene>
    <name evidence="3" type="ORF">FOZ76_25855</name>
</gene>
<comment type="caution">
    <text evidence="3">The sequence shown here is derived from an EMBL/GenBank/DDBJ whole genome shotgun (WGS) entry which is preliminary data.</text>
</comment>
<dbReference type="RefSeq" id="WP_143951159.1">
    <property type="nucleotide sequence ID" value="NZ_BAABMB010000005.1"/>
</dbReference>
<evidence type="ECO:0000256" key="2">
    <source>
        <dbReference type="SAM" id="SignalP"/>
    </source>
</evidence>
<proteinExistence type="inferred from homology"/>
<feature type="signal peptide" evidence="2">
    <location>
        <begin position="1"/>
        <end position="31"/>
    </location>
</feature>
<sequence>MRIPINRPWSQLLALTLLAWTGALPAAQAQAEPVPSWQPTKAAEFVVPGGAGAALDLAARKLTDLLARENHTSPFVVSNKPGAHSIQALETVYRQAGDAHTLITLSSGYVTSQAQNALPEHLQTLTPLATLFREFVAVVVREDSPIQDVNGLVAALKQDPGALSIGIANTLGNHIHLGAAQPLKQAGVDIAHLRVVPYKSSAESMSALVGGHLDVVAATTPNLLPYLQSGRVRVIAIGAEQRLQGDFAQAPTWKEQGIDYVNQAYQGVMTVPDATPAQVAYWIDALEKATQTPDWQAFVTLNQWEPYFLGPDETRRAIAQQTRQTHELLAELGLIPDAAPRHVAQAAAR</sequence>
<organism evidence="3 4">
    <name type="scientific">Verticiella sediminum</name>
    <dbReference type="NCBI Taxonomy" id="1247510"/>
    <lineage>
        <taxon>Bacteria</taxon>
        <taxon>Pseudomonadati</taxon>
        <taxon>Pseudomonadota</taxon>
        <taxon>Betaproteobacteria</taxon>
        <taxon>Burkholderiales</taxon>
        <taxon>Alcaligenaceae</taxon>
        <taxon>Verticiella</taxon>
    </lineage>
</organism>
<evidence type="ECO:0000256" key="1">
    <source>
        <dbReference type="ARBA" id="ARBA00006987"/>
    </source>
</evidence>
<keyword evidence="2" id="KW-0732">Signal</keyword>
<dbReference type="Gene3D" id="3.40.190.150">
    <property type="entry name" value="Bordetella uptake gene, domain 1"/>
    <property type="match status" value="1"/>
</dbReference>
<evidence type="ECO:0000313" key="4">
    <source>
        <dbReference type="Proteomes" id="UP000318405"/>
    </source>
</evidence>
<dbReference type="AlphaFoldDB" id="A0A556A848"/>
<dbReference type="PIRSF" id="PIRSF017082">
    <property type="entry name" value="YflP"/>
    <property type="match status" value="1"/>
</dbReference>
<dbReference type="Pfam" id="PF03401">
    <property type="entry name" value="TctC"/>
    <property type="match status" value="1"/>
</dbReference>
<keyword evidence="4" id="KW-1185">Reference proteome</keyword>
<dbReference type="PANTHER" id="PTHR42928:SF3">
    <property type="entry name" value="UPF0065 PROTEIN YFLP"/>
    <property type="match status" value="1"/>
</dbReference>
<dbReference type="CDD" id="cd07012">
    <property type="entry name" value="PBP2_Bug_TTT"/>
    <property type="match status" value="1"/>
</dbReference>
<dbReference type="InterPro" id="IPR042100">
    <property type="entry name" value="Bug_dom1"/>
</dbReference>
<dbReference type="OrthoDB" id="9780943at2"/>
<dbReference type="Proteomes" id="UP000318405">
    <property type="component" value="Unassembled WGS sequence"/>
</dbReference>
<dbReference type="InterPro" id="IPR005064">
    <property type="entry name" value="BUG"/>
</dbReference>
<dbReference type="Gene3D" id="3.40.190.10">
    <property type="entry name" value="Periplasmic binding protein-like II"/>
    <property type="match status" value="1"/>
</dbReference>
<feature type="chain" id="PRO_5022232766" evidence="2">
    <location>
        <begin position="32"/>
        <end position="349"/>
    </location>
</feature>